<evidence type="ECO:0000256" key="12">
    <source>
        <dbReference type="ARBA" id="ARBA00023136"/>
    </source>
</evidence>
<evidence type="ECO:0000256" key="5">
    <source>
        <dbReference type="ARBA" id="ARBA00022692"/>
    </source>
</evidence>
<dbReference type="Pfam" id="PF00520">
    <property type="entry name" value="Ion_trans"/>
    <property type="match status" value="5"/>
</dbReference>
<feature type="region of interest" description="Disordered" evidence="15">
    <location>
        <begin position="764"/>
        <end position="818"/>
    </location>
</feature>
<evidence type="ECO:0000256" key="13">
    <source>
        <dbReference type="ARBA" id="ARBA00023303"/>
    </source>
</evidence>
<keyword evidence="12 16" id="KW-0472">Membrane</keyword>
<feature type="domain" description="Voltage-dependent calcium channel alpha-1 subunit IQ" evidence="17">
    <location>
        <begin position="1657"/>
        <end position="1691"/>
    </location>
</feature>
<keyword evidence="8 14" id="KW-0106">Calcium</keyword>
<dbReference type="Gene3D" id="1.10.287.70">
    <property type="match status" value="5"/>
</dbReference>
<gene>
    <name evidence="18" type="ORF">NQ317_018700</name>
</gene>
<feature type="transmembrane region" description="Helical" evidence="16">
    <location>
        <begin position="561"/>
        <end position="578"/>
    </location>
</feature>
<feature type="transmembrane region" description="Helical" evidence="16">
    <location>
        <begin position="898"/>
        <end position="916"/>
    </location>
</feature>
<evidence type="ECO:0000256" key="15">
    <source>
        <dbReference type="SAM" id="MobiDB-lite"/>
    </source>
</evidence>
<dbReference type="PANTHER" id="PTHR45628">
    <property type="entry name" value="VOLTAGE-DEPENDENT CALCIUM CHANNEL TYPE A SUBUNIT ALPHA-1"/>
    <property type="match status" value="1"/>
</dbReference>
<dbReference type="Pfam" id="PF08763">
    <property type="entry name" value="Ca_chan_IQ"/>
    <property type="match status" value="1"/>
</dbReference>
<keyword evidence="5 16" id="KW-0812">Transmembrane</keyword>
<keyword evidence="11" id="KW-0406">Ion transport</keyword>
<feature type="region of interest" description="Disordered" evidence="15">
    <location>
        <begin position="93"/>
        <end position="123"/>
    </location>
</feature>
<evidence type="ECO:0000256" key="3">
    <source>
        <dbReference type="ARBA" id="ARBA00022568"/>
    </source>
</evidence>
<name>A0ABQ9JSK9_9CUCU</name>
<keyword evidence="3 14" id="KW-0109">Calcium transport</keyword>
<dbReference type="SMART" id="SM01062">
    <property type="entry name" value="Ca_chan_IQ"/>
    <property type="match status" value="1"/>
</dbReference>
<dbReference type="InterPro" id="IPR050599">
    <property type="entry name" value="VDCC_alpha-1_subunit"/>
</dbReference>
<comment type="similarity">
    <text evidence="14">Belongs to the calcium channel alpha-1 subunit (TC 1.A.1.11) family.</text>
</comment>
<feature type="transmembrane region" description="Helical" evidence="16">
    <location>
        <begin position="523"/>
        <end position="541"/>
    </location>
</feature>
<proteinExistence type="inferred from homology"/>
<evidence type="ECO:0000256" key="4">
    <source>
        <dbReference type="ARBA" id="ARBA00022673"/>
    </source>
</evidence>
<keyword evidence="2" id="KW-0813">Transport</keyword>
<evidence type="ECO:0000256" key="11">
    <source>
        <dbReference type="ARBA" id="ARBA00023065"/>
    </source>
</evidence>
<organism evidence="18 19">
    <name type="scientific">Molorchus minor</name>
    <dbReference type="NCBI Taxonomy" id="1323400"/>
    <lineage>
        <taxon>Eukaryota</taxon>
        <taxon>Metazoa</taxon>
        <taxon>Ecdysozoa</taxon>
        <taxon>Arthropoda</taxon>
        <taxon>Hexapoda</taxon>
        <taxon>Insecta</taxon>
        <taxon>Pterygota</taxon>
        <taxon>Neoptera</taxon>
        <taxon>Endopterygota</taxon>
        <taxon>Coleoptera</taxon>
        <taxon>Polyphaga</taxon>
        <taxon>Cucujiformia</taxon>
        <taxon>Chrysomeloidea</taxon>
        <taxon>Cerambycidae</taxon>
        <taxon>Lamiinae</taxon>
        <taxon>Monochamini</taxon>
        <taxon>Molorchus</taxon>
    </lineage>
</organism>
<feature type="transmembrane region" description="Helical" evidence="16">
    <location>
        <begin position="967"/>
        <end position="992"/>
    </location>
</feature>
<feature type="region of interest" description="Disordered" evidence="15">
    <location>
        <begin position="1950"/>
        <end position="1980"/>
    </location>
</feature>
<keyword evidence="7" id="KW-0677">Repeat</keyword>
<evidence type="ECO:0000256" key="16">
    <source>
        <dbReference type="SAM" id="Phobius"/>
    </source>
</evidence>
<feature type="transmembrane region" description="Helical" evidence="16">
    <location>
        <begin position="646"/>
        <end position="668"/>
    </location>
</feature>
<reference evidence="18" key="1">
    <citation type="journal article" date="2023" name="Insect Mol. Biol.">
        <title>Genome sequencing provides insights into the evolution of gene families encoding plant cell wall-degrading enzymes in longhorned beetles.</title>
        <authorList>
            <person name="Shin N.R."/>
            <person name="Okamura Y."/>
            <person name="Kirsch R."/>
            <person name="Pauchet Y."/>
        </authorList>
    </citation>
    <scope>NUCLEOTIDE SEQUENCE</scope>
    <source>
        <strain evidence="18">MMC_N1</strain>
    </source>
</reference>
<evidence type="ECO:0000256" key="9">
    <source>
        <dbReference type="ARBA" id="ARBA00022882"/>
    </source>
</evidence>
<dbReference type="PANTHER" id="PTHR45628:SF1">
    <property type="entry name" value="VOLTAGE-DEPENDENT CALCIUM CHANNEL TYPE D SUBUNIT ALPHA-1"/>
    <property type="match status" value="1"/>
</dbReference>
<dbReference type="PRINTS" id="PR01630">
    <property type="entry name" value="LVDCCALPHA1"/>
</dbReference>
<feature type="compositionally biased region" description="Basic and acidic residues" evidence="15">
    <location>
        <begin position="806"/>
        <end position="818"/>
    </location>
</feature>
<dbReference type="InterPro" id="IPR031649">
    <property type="entry name" value="GPHH_dom"/>
</dbReference>
<comment type="function">
    <text evidence="14">Voltage-sensitive calcium channels (VSCC) mediate the entry of calcium ions into excitable cells and are also involved in a variety of calcium-dependent processes, including muscle contraction, hormone or neurotransmitter release, gene expression, cell motility, cell division and cell death.</text>
</comment>
<evidence type="ECO:0000313" key="18">
    <source>
        <dbReference type="EMBL" id="KAJ8980573.1"/>
    </source>
</evidence>
<feature type="compositionally biased region" description="Polar residues" evidence="15">
    <location>
        <begin position="469"/>
        <end position="485"/>
    </location>
</feature>
<evidence type="ECO:0000313" key="19">
    <source>
        <dbReference type="Proteomes" id="UP001162164"/>
    </source>
</evidence>
<dbReference type="InterPro" id="IPR027359">
    <property type="entry name" value="Volt_channel_dom_sf"/>
</dbReference>
<evidence type="ECO:0000256" key="14">
    <source>
        <dbReference type="RuleBase" id="RU003808"/>
    </source>
</evidence>
<feature type="transmembrane region" description="Helical" evidence="16">
    <location>
        <begin position="1199"/>
        <end position="1223"/>
    </location>
</feature>
<feature type="transmembrane region" description="Helical" evidence="16">
    <location>
        <begin position="728"/>
        <end position="751"/>
    </location>
</feature>
<feature type="transmembrane region" description="Helical" evidence="16">
    <location>
        <begin position="151"/>
        <end position="169"/>
    </location>
</feature>
<keyword evidence="13" id="KW-0407">Ion channel</keyword>
<dbReference type="Proteomes" id="UP001162164">
    <property type="component" value="Unassembled WGS sequence"/>
</dbReference>
<feature type="transmembrane region" description="Helical" evidence="16">
    <location>
        <begin position="1339"/>
        <end position="1357"/>
    </location>
</feature>
<accession>A0ABQ9JSK9</accession>
<keyword evidence="4 14" id="KW-0107">Calcium channel</keyword>
<keyword evidence="10 16" id="KW-1133">Transmembrane helix</keyword>
<sequence>MTKMKETASTSTSTSRPPATFGKDYSSDSEIQEDNITAENNTSSIRHVFVSGLQYEFRESANSRLWSVQPASYAGCAWQGPISATATAMSTVGAGISSPGQTGARTPTAPKRPVRRPGKAPPDRPQRALFCLYLKNPIRKMCIDVIEWKPFEWLILLTIFANCVALAVFTPFPNGDSNTTNAYLEKIEYIFLVIFTAECVMKIIAYGFLMHPGAYLRNGWNLLDFAIVVIGNTSTALSHLITKDTFDVKALRAFRVLRPLRLVSGVPSLQVVLNSILRAMVPLLHIALLVLFVIIIYAIIGLELFSGKMHSTCYNIATDEEMDEPHPCGETGFSCNVSYGSQWVCKENWKGPNEGITNFDNFGLSMLTVFQCITLEGWTDVLYNIQDALGRTWQWSYFVSMVILGAFFVMNLILGVLSGEFSKEREKAKARGDFHKLREKQQLEEDLRGYLDWITQAEDIEPEGEDQQNQEARNVTQNEMNSTDQLGEEEVQQESWFKKRRKGFERVNRRIRRGCRKAVKSQSFYWLIIILVFLNTGVLASEHYRQPNWLDDFQENTNMCFIALFTMEMLLKMYSLGFQGYFVSLFNRFDCFVVIGSIAEVIFTKTNVMPPLGISVLRCVRLLRVFKVTKYWRSLSNLVASLLNSIQSIASLLLLLFLFIVIFALLGMQVFGGRFNKSTEEKTRSNFDSFWQSLLTVFQILTGEDWNVVMYEGIEAYGGVESFGVVSCVYFIILFICGNYILLNVFLAIAVDNLADAESLTAIEKEEEEGGDNKSKSLTPGQEEEEEVEEEEHSAEEEEETEDGQYSERSEHGEGQEQIKIEVEYEEEQNEEDELDDDDDELEVVPKDSARPRRMSEVNIVKKTRPIPKGSAFFIFSYKNRFRIFCHWLCNHNYFENIILICILVSSALLALEDPINVASETNKVLQIFDYVFTAIFSVELVLKTILYGCILHDGAFLRSAFNVLDLVVVGVSIFSIINGPGGAALSVVKILRVLRVLRPLRAINRAKGLKHVVQCVIVAVKTIGNIVLVTWLLQFMFAVIGVQLFKYVVKCVIVAIKTIGNIMLVTYLLQFMFAVIGVQLFKPAACLSVGTVYANRWVAGVAAMLGKFSHCTDGSKLTANECNGTYLVYVDGDIGKPLMKDRDWVPNRFHFDDVAKAMLTLFTVSTFEGWPALLYVSIDSNEENKGPIHNYRPIVAAYYIIYIIIIAFFMVNIFVGFVIVTFQNEGEQEYKNCELDKNQRNCIEFALKAKPVRRYIPKHRIQYKVWWFVTSRPFEYAIFTLILTNTITLAMKFYHKPNDYEMYEKVLDYLNMIFTAVFAMEFVFKLAAFRIKNYFGDAWNVFDFIIVMGSFIDIVYQDVVPGEKLHISGNFFRLFRVMRLIKLLSRGEGIRTLLWTFLKSFQALPYVALLIVMLFFIYAVVGMQIFGKIENNDLESGSSINRNNNFATFFQAVLVLFRSATGEAWQEIMMDCADTDAAKCHKALNRTEGTVCGSNIAYPYFISFYVLCSFLIINLFVAVIMDNFDYLTRDWSILGPHHLDEFIRLWSEYDPDAKGRIKHLDVVTLLRKISPPLGFGKLCPHRVACKRLVSMNMPLNSDGTVLFNATLFAVVRTSLRIKTEGNIDDANSELRAVIKKIWKRTSPKLLDQVVPPPGVDDEVTVGKFYATFLIQDYFRRFKKRKEQELKDGDKETHNTVTLQAGLRTLHEAGPELKRAISGNLEELIDDNPEPMHRRNHSLFGSVWSSMRRGHSFNRAKSLKLNSTQVKISPASSVDYLPYNSIRNAVTEGMNHITSMTKNVVQNRASVTSLHNQEGLKDEEIPLRTLSNLHNGDEKNSYTVIDLQGDNTELMPPTPPPRRVRLGLGSLGGGCMPATPSPVQQAPGFSRIASGLKLAQAQAMAVAGFLPEPLPHNWRPYGTGGGLHPSASDSAADSRHARYSLLNHRASFHGRVTVGPGEPNGHAGTERLTHSLPGSPSDRRPTPFEVVGSAESLVGRILVEQGLGKYCDPDFVRYTSKEMQEAMDMTQEEMDRAAHLLLQQERRNHPMTLGDPLQQGQL</sequence>
<dbReference type="InterPro" id="IPR002077">
    <property type="entry name" value="VDCCAlpha1"/>
</dbReference>
<keyword evidence="19" id="KW-1185">Reference proteome</keyword>
<feature type="transmembrane region" description="Helical" evidence="16">
    <location>
        <begin position="1404"/>
        <end position="1422"/>
    </location>
</feature>
<evidence type="ECO:0000256" key="10">
    <source>
        <dbReference type="ARBA" id="ARBA00022989"/>
    </source>
</evidence>
<evidence type="ECO:0000256" key="1">
    <source>
        <dbReference type="ARBA" id="ARBA00004141"/>
    </source>
</evidence>
<evidence type="ECO:0000256" key="6">
    <source>
        <dbReference type="ARBA" id="ARBA00022723"/>
    </source>
</evidence>
<feature type="transmembrane region" description="Helical" evidence="16">
    <location>
        <begin position="189"/>
        <end position="209"/>
    </location>
</feature>
<feature type="transmembrane region" description="Helical" evidence="16">
    <location>
        <begin position="1501"/>
        <end position="1522"/>
    </location>
</feature>
<evidence type="ECO:0000259" key="17">
    <source>
        <dbReference type="SMART" id="SM01062"/>
    </source>
</evidence>
<feature type="region of interest" description="Disordered" evidence="15">
    <location>
        <begin position="1"/>
        <end position="31"/>
    </location>
</feature>
<dbReference type="Gene3D" id="6.10.250.2500">
    <property type="match status" value="1"/>
</dbReference>
<dbReference type="SUPFAM" id="SSF81324">
    <property type="entry name" value="Voltage-gated potassium channels"/>
    <property type="match status" value="4"/>
</dbReference>
<feature type="transmembrane region" description="Helical" evidence="16">
    <location>
        <begin position="395"/>
        <end position="417"/>
    </location>
</feature>
<keyword evidence="6" id="KW-0479">Metal-binding</keyword>
<feature type="transmembrane region" description="Helical" evidence="16">
    <location>
        <begin position="1275"/>
        <end position="1295"/>
    </location>
</feature>
<feature type="transmembrane region" description="Helical" evidence="16">
    <location>
        <begin position="1013"/>
        <end position="1042"/>
    </location>
</feature>
<dbReference type="Gene3D" id="6.10.250.2180">
    <property type="match status" value="1"/>
</dbReference>
<dbReference type="InterPro" id="IPR005446">
    <property type="entry name" value="VDCC_L_a1su"/>
</dbReference>
<keyword evidence="9 14" id="KW-0851">Voltage-gated channel</keyword>
<feature type="region of interest" description="Disordered" evidence="15">
    <location>
        <begin position="461"/>
        <end position="490"/>
    </location>
</feature>
<protein>
    <recommendedName>
        <fullName evidence="14">Voltage-dependent L-type calcium channel subunit alpha</fullName>
    </recommendedName>
</protein>
<feature type="compositionally biased region" description="Acidic residues" evidence="15">
    <location>
        <begin position="782"/>
        <end position="805"/>
    </location>
</feature>
<comment type="caution">
    <text evidence="18">The sequence shown here is derived from an EMBL/GenBank/DDBJ whole genome shotgun (WGS) entry which is preliminary data.</text>
</comment>
<evidence type="ECO:0000256" key="8">
    <source>
        <dbReference type="ARBA" id="ARBA00022837"/>
    </source>
</evidence>
<dbReference type="PRINTS" id="PR00167">
    <property type="entry name" value="CACHANNEL"/>
</dbReference>
<evidence type="ECO:0000256" key="2">
    <source>
        <dbReference type="ARBA" id="ARBA00022448"/>
    </source>
</evidence>
<comment type="subcellular location">
    <subcellularLocation>
        <location evidence="1 14">Membrane</location>
        <topology evidence="1 14">Multi-pass membrane protein</topology>
    </subcellularLocation>
</comment>
<evidence type="ECO:0000256" key="7">
    <source>
        <dbReference type="ARBA" id="ARBA00022737"/>
    </source>
</evidence>
<feature type="transmembrane region" description="Helical" evidence="16">
    <location>
        <begin position="928"/>
        <end position="947"/>
    </location>
</feature>
<dbReference type="EMBL" id="JAPWTJ010000251">
    <property type="protein sequence ID" value="KAJ8980573.1"/>
    <property type="molecule type" value="Genomic_DNA"/>
</dbReference>
<dbReference type="InterPro" id="IPR005821">
    <property type="entry name" value="Ion_trans_dom"/>
</dbReference>
<feature type="transmembrane region" description="Helical" evidence="16">
    <location>
        <begin position="1307"/>
        <end position="1327"/>
    </location>
</feature>
<feature type="transmembrane region" description="Helical" evidence="16">
    <location>
        <begin position="276"/>
        <end position="300"/>
    </location>
</feature>
<dbReference type="InterPro" id="IPR014873">
    <property type="entry name" value="VDCC_a1su_IQ"/>
</dbReference>
<dbReference type="Pfam" id="PF16905">
    <property type="entry name" value="GPHH"/>
    <property type="match status" value="1"/>
</dbReference>
<feature type="transmembrane region" description="Helical" evidence="16">
    <location>
        <begin position="1048"/>
        <end position="1070"/>
    </location>
</feature>
<dbReference type="Gene3D" id="1.20.120.350">
    <property type="entry name" value="Voltage-gated potassium channels. Chain C"/>
    <property type="match status" value="4"/>
</dbReference>